<dbReference type="Gene3D" id="2.40.160.10">
    <property type="entry name" value="Porin"/>
    <property type="match status" value="1"/>
</dbReference>
<name>A0A081C4Q0_VECG1</name>
<feature type="signal peptide" evidence="1">
    <location>
        <begin position="1"/>
        <end position="19"/>
    </location>
</feature>
<sequence>MKKILIFVLFLGISWQAFAFDPDQIQIHGFASQGYLLSNHYDYLSAETEKGTVEFNEFGLNVTSNLTDRFRLGMQFFARDLGDLGNDKFTIDWAFGDYRYRNWLGLRFGKMKKAIGLYNQSRDVDVARIGIFLPLSVYNENARTAQQSVKGFALYGTLPRGFDYQIQYGTLDSDFETEALDTPNAVSNEVSDNEYALHLLWNTPLDGLKLVGTLTRSEWSSVWEAEPSNWEFEFERKEWIVGVEYTIGELTCAVEYSQAAFEMVMKDFPGMEYTSEAYYGLVTYRLTDWFVVGTSYAVFYEDMDDKEGENYEPRGLPKAAGWFKDLAISTRFDVNEYWLIKLEGHWINGLNGASGYEGDNPSEEGFLVAIKMTCSF</sequence>
<dbReference type="EMBL" id="DF820470">
    <property type="protein sequence ID" value="GAK59555.1"/>
    <property type="molecule type" value="Genomic_DNA"/>
</dbReference>
<proteinExistence type="predicted"/>
<evidence type="ECO:0000313" key="3">
    <source>
        <dbReference type="Proteomes" id="UP000030661"/>
    </source>
</evidence>
<dbReference type="AlphaFoldDB" id="A0A081C4Q0"/>
<organism evidence="2">
    <name type="scientific">Vecturithrix granuli</name>
    <dbReference type="NCBI Taxonomy" id="1499967"/>
    <lineage>
        <taxon>Bacteria</taxon>
        <taxon>Candidatus Moduliflexota</taxon>
        <taxon>Candidatus Vecturitrichia</taxon>
        <taxon>Candidatus Vecturitrichales</taxon>
        <taxon>Candidatus Vecturitrichaceae</taxon>
        <taxon>Candidatus Vecturithrix</taxon>
    </lineage>
</organism>
<reference evidence="2" key="1">
    <citation type="journal article" date="2015" name="PeerJ">
        <title>First genomic representation of candidate bacterial phylum KSB3 points to enhanced environmental sensing as a trigger of wastewater bulking.</title>
        <authorList>
            <person name="Sekiguchi Y."/>
            <person name="Ohashi A."/>
            <person name="Parks D.H."/>
            <person name="Yamauchi T."/>
            <person name="Tyson G.W."/>
            <person name="Hugenholtz P."/>
        </authorList>
    </citation>
    <scope>NUCLEOTIDE SEQUENCE [LARGE SCALE GENOMIC DNA]</scope>
</reference>
<keyword evidence="3" id="KW-1185">Reference proteome</keyword>
<dbReference type="InterPro" id="IPR023614">
    <property type="entry name" value="Porin_dom_sf"/>
</dbReference>
<dbReference type="Proteomes" id="UP000030661">
    <property type="component" value="Unassembled WGS sequence"/>
</dbReference>
<accession>A0A081C4Q0</accession>
<evidence type="ECO:0000256" key="1">
    <source>
        <dbReference type="SAM" id="SignalP"/>
    </source>
</evidence>
<feature type="chain" id="PRO_5001755591" description="Porin" evidence="1">
    <location>
        <begin position="20"/>
        <end position="376"/>
    </location>
</feature>
<keyword evidence="1" id="KW-0732">Signal</keyword>
<gene>
    <name evidence="2" type="ORF">U27_06540</name>
</gene>
<dbReference type="eggNOG" id="COG3203">
    <property type="taxonomic scope" value="Bacteria"/>
</dbReference>
<dbReference type="SUPFAM" id="SSF56935">
    <property type="entry name" value="Porins"/>
    <property type="match status" value="1"/>
</dbReference>
<evidence type="ECO:0000313" key="2">
    <source>
        <dbReference type="EMBL" id="GAK59555.1"/>
    </source>
</evidence>
<evidence type="ECO:0008006" key="4">
    <source>
        <dbReference type="Google" id="ProtNLM"/>
    </source>
</evidence>
<dbReference type="HOGENOM" id="CLU_049016_0_0_0"/>
<dbReference type="STRING" id="1499967.U27_06540"/>
<protein>
    <recommendedName>
        <fullName evidence="4">Porin</fullName>
    </recommendedName>
</protein>